<name>A0ABQ7DW28_BRACR</name>
<evidence type="ECO:0000313" key="2">
    <source>
        <dbReference type="Proteomes" id="UP000266723"/>
    </source>
</evidence>
<proteinExistence type="predicted"/>
<keyword evidence="2" id="KW-1185">Reference proteome</keyword>
<reference evidence="1 2" key="1">
    <citation type="journal article" date="2020" name="BMC Genomics">
        <title>Intraspecific diversification of the crop wild relative Brassica cretica Lam. using demographic model selection.</title>
        <authorList>
            <person name="Kioukis A."/>
            <person name="Michalopoulou V.A."/>
            <person name="Briers L."/>
            <person name="Pirintsos S."/>
            <person name="Studholme D.J."/>
            <person name="Pavlidis P."/>
            <person name="Sarris P.F."/>
        </authorList>
    </citation>
    <scope>NUCLEOTIDE SEQUENCE [LARGE SCALE GENOMIC DNA]</scope>
    <source>
        <strain evidence="2">cv. PFS-1207/04</strain>
    </source>
</reference>
<organism evidence="1 2">
    <name type="scientific">Brassica cretica</name>
    <name type="common">Mustard</name>
    <dbReference type="NCBI Taxonomy" id="69181"/>
    <lineage>
        <taxon>Eukaryota</taxon>
        <taxon>Viridiplantae</taxon>
        <taxon>Streptophyta</taxon>
        <taxon>Embryophyta</taxon>
        <taxon>Tracheophyta</taxon>
        <taxon>Spermatophyta</taxon>
        <taxon>Magnoliopsida</taxon>
        <taxon>eudicotyledons</taxon>
        <taxon>Gunneridae</taxon>
        <taxon>Pentapetalae</taxon>
        <taxon>rosids</taxon>
        <taxon>malvids</taxon>
        <taxon>Brassicales</taxon>
        <taxon>Brassicaceae</taxon>
        <taxon>Brassiceae</taxon>
        <taxon>Brassica</taxon>
    </lineage>
</organism>
<comment type="caution">
    <text evidence="1">The sequence shown here is derived from an EMBL/GenBank/DDBJ whole genome shotgun (WGS) entry which is preliminary data.</text>
</comment>
<evidence type="ECO:0000313" key="1">
    <source>
        <dbReference type="EMBL" id="KAF3581321.1"/>
    </source>
</evidence>
<sequence>MTQEIVHPVFADLLTGEGIRIPQLLHYQTLIKSFRSNSLGYYLAQLCDLIDFLFSFSGFAIEIKVKQMTQEIVHPVFADLLTGEGIRIPQLLHYQTLIKVTSSTTMAYQHQNRVIQESLASLSLPL</sequence>
<accession>A0ABQ7DW28</accession>
<gene>
    <name evidence="1" type="ORF">DY000_02032575</name>
</gene>
<dbReference type="Proteomes" id="UP000266723">
    <property type="component" value="Unassembled WGS sequence"/>
</dbReference>
<protein>
    <submittedName>
        <fullName evidence="1">Uncharacterized protein</fullName>
    </submittedName>
</protein>
<dbReference type="EMBL" id="QGKV02000649">
    <property type="protein sequence ID" value="KAF3581321.1"/>
    <property type="molecule type" value="Genomic_DNA"/>
</dbReference>